<dbReference type="EMBL" id="PDNC01000218">
    <property type="protein sequence ID" value="PGG95584.1"/>
    <property type="molecule type" value="Genomic_DNA"/>
</dbReference>
<organism evidence="3 4">
    <name type="scientific">Blastomyces parvus</name>
    <dbReference type="NCBI Taxonomy" id="2060905"/>
    <lineage>
        <taxon>Eukaryota</taxon>
        <taxon>Fungi</taxon>
        <taxon>Dikarya</taxon>
        <taxon>Ascomycota</taxon>
        <taxon>Pezizomycotina</taxon>
        <taxon>Eurotiomycetes</taxon>
        <taxon>Eurotiomycetidae</taxon>
        <taxon>Onygenales</taxon>
        <taxon>Ajellomycetaceae</taxon>
        <taxon>Blastomyces</taxon>
    </lineage>
</organism>
<evidence type="ECO:0000313" key="4">
    <source>
        <dbReference type="Proteomes" id="UP000224080"/>
    </source>
</evidence>
<feature type="compositionally biased region" description="Polar residues" evidence="1">
    <location>
        <begin position="188"/>
        <end position="210"/>
    </location>
</feature>
<feature type="compositionally biased region" description="Polar residues" evidence="1">
    <location>
        <begin position="246"/>
        <end position="257"/>
    </location>
</feature>
<dbReference type="Proteomes" id="UP000224080">
    <property type="component" value="Unassembled WGS sequence"/>
</dbReference>
<feature type="region of interest" description="Disordered" evidence="1">
    <location>
        <begin position="185"/>
        <end position="219"/>
    </location>
</feature>
<keyword evidence="4" id="KW-1185">Reference proteome</keyword>
<sequence>MRRPLALYFLGSSAILCTATSAIVNGVFAASLEHAAYDKAFLAYVAVVLTAISAIVLGLLLVSFTKNATRGGHFWKSWNGVAFILLGAMLCAALVFVAFTLRSCDSAHFEDESAIRLPRHTRALYVAWCGVWTVAIALQIVFYVCLALPSEHRPTLRIDSISKLASSTARFLRFRGQHVRLTERRPSISAQSISSPEHKCSPSTTPANSHGDSERKHPKSLLYPDNLILNPHILQHLQQHNRTHSPRCQQVQYSTPGNAAYPFNRSRSPLEQEHTFDQWDTSSVPREICDALLQSTLQKTSPLNRSSSPEYNNNSSNRYKPTARPNSRASCFTNTTTTITAPSRTRHPLRQSVGAPRDTRKDSILPDSPALTSLSLSLPSSPGTHSHSQSHSCWESHTPRPTSTPHPHNHHNHNHNPYHHPRFPPPKFPPPRPRAHSLEAHIHPLFRTSSPDPPPATTRGTVVLASHVAGQTISRRTLGRIRSGSFASVSVSVGASSPLAGPVVVGGDVRERDVREGGYADMGGGGGGEEKRVRLPVPLPIPGFVLAAGNRGSWVDYGMRKSSKGSDCVEGGR</sequence>
<feature type="compositionally biased region" description="Pro residues" evidence="1">
    <location>
        <begin position="423"/>
        <end position="432"/>
    </location>
</feature>
<proteinExistence type="predicted"/>
<accession>A0A2B7WG82</accession>
<dbReference type="OrthoDB" id="4188781at2759"/>
<feature type="compositionally biased region" description="Low complexity" evidence="1">
    <location>
        <begin position="365"/>
        <end position="387"/>
    </location>
</feature>
<keyword evidence="2" id="KW-1133">Transmembrane helix</keyword>
<keyword evidence="2" id="KW-0812">Transmembrane</keyword>
<reference evidence="3 4" key="1">
    <citation type="submission" date="2017-10" db="EMBL/GenBank/DDBJ databases">
        <title>Comparative genomics in systemic dimorphic fungi from Ajellomycetaceae.</title>
        <authorList>
            <person name="Munoz J.F."/>
            <person name="Mcewen J.G."/>
            <person name="Clay O.K."/>
            <person name="Cuomo C.A."/>
        </authorList>
    </citation>
    <scope>NUCLEOTIDE SEQUENCE [LARGE SCALE GENOMIC DNA]</scope>
    <source>
        <strain evidence="3 4">UAMH130</strain>
    </source>
</reference>
<keyword evidence="2" id="KW-0472">Membrane</keyword>
<dbReference type="AlphaFoldDB" id="A0A2B7WG82"/>
<feature type="transmembrane region" description="Helical" evidence="2">
    <location>
        <begin position="123"/>
        <end position="148"/>
    </location>
</feature>
<feature type="compositionally biased region" description="Basic residues" evidence="1">
    <location>
        <begin position="407"/>
        <end position="422"/>
    </location>
</feature>
<feature type="region of interest" description="Disordered" evidence="1">
    <location>
        <begin position="238"/>
        <end position="281"/>
    </location>
</feature>
<feature type="compositionally biased region" description="Low complexity" evidence="1">
    <location>
        <begin position="304"/>
        <end position="319"/>
    </location>
</feature>
<protein>
    <submittedName>
        <fullName evidence="3">Uncharacterized protein</fullName>
    </submittedName>
</protein>
<evidence type="ECO:0000256" key="1">
    <source>
        <dbReference type="SAM" id="MobiDB-lite"/>
    </source>
</evidence>
<feature type="transmembrane region" description="Helical" evidence="2">
    <location>
        <begin position="39"/>
        <end position="62"/>
    </location>
</feature>
<evidence type="ECO:0000256" key="2">
    <source>
        <dbReference type="SAM" id="Phobius"/>
    </source>
</evidence>
<feature type="compositionally biased region" description="Basic and acidic residues" evidence="1">
    <location>
        <begin position="268"/>
        <end position="277"/>
    </location>
</feature>
<evidence type="ECO:0000313" key="3">
    <source>
        <dbReference type="EMBL" id="PGG95584.1"/>
    </source>
</evidence>
<feature type="transmembrane region" description="Helical" evidence="2">
    <location>
        <begin position="83"/>
        <end position="103"/>
    </location>
</feature>
<name>A0A2B7WG82_9EURO</name>
<feature type="region of interest" description="Disordered" evidence="1">
    <location>
        <begin position="296"/>
        <end position="436"/>
    </location>
</feature>
<dbReference type="STRING" id="2060905.A0A2B7WG82"/>
<comment type="caution">
    <text evidence="3">The sequence shown here is derived from an EMBL/GenBank/DDBJ whole genome shotgun (WGS) entry which is preliminary data.</text>
</comment>
<gene>
    <name evidence="3" type="ORF">GX51_08208</name>
</gene>